<organism evidence="3 4">
    <name type="scientific">Chiayiivirga flava</name>
    <dbReference type="NCBI Taxonomy" id="659595"/>
    <lineage>
        <taxon>Bacteria</taxon>
        <taxon>Pseudomonadati</taxon>
        <taxon>Pseudomonadota</taxon>
        <taxon>Gammaproteobacteria</taxon>
        <taxon>Lysobacterales</taxon>
        <taxon>Lysobacteraceae</taxon>
        <taxon>Chiayiivirga</taxon>
    </lineage>
</organism>
<dbReference type="RefSeq" id="WP_183960495.1">
    <property type="nucleotide sequence ID" value="NZ_JACHHP010000002.1"/>
</dbReference>
<dbReference type="CDD" id="cd04301">
    <property type="entry name" value="NAT_SF"/>
    <property type="match status" value="1"/>
</dbReference>
<dbReference type="GO" id="GO:0008080">
    <property type="term" value="F:N-acetyltransferase activity"/>
    <property type="evidence" value="ECO:0007669"/>
    <property type="project" value="InterPro"/>
</dbReference>
<dbReference type="SUPFAM" id="SSF55729">
    <property type="entry name" value="Acyl-CoA N-acyltransferases (Nat)"/>
    <property type="match status" value="1"/>
</dbReference>
<protein>
    <submittedName>
        <fullName evidence="3">GNAT superfamily N-acetyltransferase</fullName>
    </submittedName>
</protein>
<dbReference type="InterPro" id="IPR050769">
    <property type="entry name" value="NAT_camello-type"/>
</dbReference>
<gene>
    <name evidence="3" type="ORF">HNQ52_001516</name>
</gene>
<evidence type="ECO:0000313" key="3">
    <source>
        <dbReference type="EMBL" id="MBB5207987.1"/>
    </source>
</evidence>
<dbReference type="PROSITE" id="PS51186">
    <property type="entry name" value="GNAT"/>
    <property type="match status" value="1"/>
</dbReference>
<keyword evidence="1 3" id="KW-0808">Transferase</keyword>
<dbReference type="Pfam" id="PF00583">
    <property type="entry name" value="Acetyltransf_1"/>
    <property type="match status" value="1"/>
</dbReference>
<evidence type="ECO:0000313" key="4">
    <source>
        <dbReference type="Proteomes" id="UP000521199"/>
    </source>
</evidence>
<proteinExistence type="predicted"/>
<evidence type="ECO:0000259" key="2">
    <source>
        <dbReference type="PROSITE" id="PS51186"/>
    </source>
</evidence>
<feature type="domain" description="N-acetyltransferase" evidence="2">
    <location>
        <begin position="19"/>
        <end position="172"/>
    </location>
</feature>
<keyword evidence="4" id="KW-1185">Reference proteome</keyword>
<dbReference type="InterPro" id="IPR000182">
    <property type="entry name" value="GNAT_dom"/>
</dbReference>
<dbReference type="Proteomes" id="UP000521199">
    <property type="component" value="Unassembled WGS sequence"/>
</dbReference>
<dbReference type="PANTHER" id="PTHR13947">
    <property type="entry name" value="GNAT FAMILY N-ACETYLTRANSFERASE"/>
    <property type="match status" value="1"/>
</dbReference>
<dbReference type="InterPro" id="IPR016181">
    <property type="entry name" value="Acyl_CoA_acyltransferase"/>
</dbReference>
<reference evidence="3 4" key="1">
    <citation type="submission" date="2020-08" db="EMBL/GenBank/DDBJ databases">
        <title>Genomic Encyclopedia of Type Strains, Phase IV (KMG-IV): sequencing the most valuable type-strain genomes for metagenomic binning, comparative biology and taxonomic classification.</title>
        <authorList>
            <person name="Goeker M."/>
        </authorList>
    </citation>
    <scope>NUCLEOTIDE SEQUENCE [LARGE SCALE GENOMIC DNA]</scope>
    <source>
        <strain evidence="3 4">DSM 24163</strain>
    </source>
</reference>
<dbReference type="Gene3D" id="3.40.630.30">
    <property type="match status" value="1"/>
</dbReference>
<dbReference type="EMBL" id="JACHHP010000002">
    <property type="protein sequence ID" value="MBB5207987.1"/>
    <property type="molecule type" value="Genomic_DNA"/>
</dbReference>
<dbReference type="PANTHER" id="PTHR13947:SF37">
    <property type="entry name" value="LD18367P"/>
    <property type="match status" value="1"/>
</dbReference>
<name>A0A7W8D5M8_9GAMM</name>
<sequence>MAAHPPTAWRDCLLVGLPLALRPERDADRDALIAVYDAARADELDRAPWPPGQRERFVAHQFELQRTQYRAHYPGADFLVIEREGVVVGRVYLHRGAHELRLMDMALLPELRQRGIGTRLLRDLVAWCDGVPCPLTLHVEPFNPAYRLYRRFGFTWRRSTGIYHFLERVPGTPCGEAGMSAWPRGEPGTRADSVS</sequence>
<accession>A0A7W8D5M8</accession>
<comment type="caution">
    <text evidence="3">The sequence shown here is derived from an EMBL/GenBank/DDBJ whole genome shotgun (WGS) entry which is preliminary data.</text>
</comment>
<evidence type="ECO:0000256" key="1">
    <source>
        <dbReference type="ARBA" id="ARBA00022679"/>
    </source>
</evidence>
<dbReference type="AlphaFoldDB" id="A0A7W8D5M8"/>